<keyword evidence="7 8" id="KW-0472">Membrane</keyword>
<evidence type="ECO:0000256" key="3">
    <source>
        <dbReference type="ARBA" id="ARBA00022448"/>
    </source>
</evidence>
<reference evidence="10 11" key="1">
    <citation type="submission" date="2017-11" db="EMBL/GenBank/DDBJ databases">
        <title>Genomic Encyclopedia of Archaeal and Bacterial Type Strains, Phase II (KMG-II): From Individual Species to Whole Genera.</title>
        <authorList>
            <person name="Goeker M."/>
        </authorList>
    </citation>
    <scope>NUCLEOTIDE SEQUENCE [LARGE SCALE GENOMIC DNA]</scope>
    <source>
        <strain evidence="10 11">DSM 27763</strain>
    </source>
</reference>
<feature type="transmembrane region" description="Helical" evidence="8">
    <location>
        <begin position="159"/>
        <end position="181"/>
    </location>
</feature>
<dbReference type="GO" id="GO:0022857">
    <property type="term" value="F:transmembrane transporter activity"/>
    <property type="evidence" value="ECO:0007669"/>
    <property type="project" value="InterPro"/>
</dbReference>
<keyword evidence="4" id="KW-1003">Cell membrane</keyword>
<proteinExistence type="inferred from homology"/>
<keyword evidence="5 8" id="KW-0812">Transmembrane</keyword>
<keyword evidence="11" id="KW-1185">Reference proteome</keyword>
<accession>A0A0B2BJA4</accession>
<feature type="transmembrane region" description="Helical" evidence="8">
    <location>
        <begin position="187"/>
        <end position="210"/>
    </location>
</feature>
<evidence type="ECO:0000256" key="8">
    <source>
        <dbReference type="SAM" id="Phobius"/>
    </source>
</evidence>
<feature type="transmembrane region" description="Helical" evidence="8">
    <location>
        <begin position="69"/>
        <end position="89"/>
    </location>
</feature>
<dbReference type="InterPro" id="IPR036259">
    <property type="entry name" value="MFS_trans_sf"/>
</dbReference>
<comment type="caution">
    <text evidence="10">The sequence shown here is derived from an EMBL/GenBank/DDBJ whole genome shotgun (WGS) entry which is preliminary data.</text>
</comment>
<sequence>MTTPLAPDDAGPAPTAVADVAAPERGGIPADVWRLAMTLLVGGFAVVLNTTLISIALHDLSTQFEVSFATIQWISTGYLLALFATIPITGWAQRRFGGKQLWIAALLVFMLGSILCAIAWDATSLIAFRVVQGIGGGVLIPLMTTLIMQAARGHNLGRVMAVVGLPAALGPILGPVLGGLILEVASWPWLFLINIPFCVIGALLAITFVPRDTPDPTARLDVVGLTLLTPGVTGLIYALTVVPENGFGSAEVLVPLLAGIALVTAFAVRGLRRAKDNLVDLRLLRHRPLASASALGFLVGTALYGAMLLLPLYWQQVQGLDALDTALLLIPQGVGALLSRTPAGRLTDERGPRFVALTGFAIIAAATIPFAYVGSDTSNWLLGAVLLVRGLGLGLVTVPLTSAAFVGLDHHEVPSASIITRVTQQLGGSFGTAIFAVVLQQVIVSGHDLVAAFDIAFWAAAAAALVAIPLSCLLPGKQIVRATA</sequence>
<dbReference type="RefSeq" id="WP_039350552.1">
    <property type="nucleotide sequence ID" value="NZ_PGEZ01000001.1"/>
</dbReference>
<gene>
    <name evidence="10" type="ORF">CLV56_1574</name>
</gene>
<evidence type="ECO:0000256" key="4">
    <source>
        <dbReference type="ARBA" id="ARBA00022475"/>
    </source>
</evidence>
<dbReference type="InterPro" id="IPR004638">
    <property type="entry name" value="EmrB-like"/>
</dbReference>
<dbReference type="CDD" id="cd17503">
    <property type="entry name" value="MFS_LmrB_MDR_like"/>
    <property type="match status" value="1"/>
</dbReference>
<dbReference type="InterPro" id="IPR020846">
    <property type="entry name" value="MFS_dom"/>
</dbReference>
<dbReference type="Gene3D" id="1.20.1720.10">
    <property type="entry name" value="Multidrug resistance protein D"/>
    <property type="match status" value="1"/>
</dbReference>
<evidence type="ECO:0000259" key="9">
    <source>
        <dbReference type="PROSITE" id="PS50850"/>
    </source>
</evidence>
<dbReference type="Gene3D" id="1.20.1250.20">
    <property type="entry name" value="MFS general substrate transporter like domains"/>
    <property type="match status" value="1"/>
</dbReference>
<keyword evidence="3" id="KW-0813">Transport</keyword>
<protein>
    <submittedName>
        <fullName evidence="10">EmrB/QacA subfamily drug resistance transporter</fullName>
    </submittedName>
</protein>
<comment type="subcellular location">
    <subcellularLocation>
        <location evidence="1">Cell membrane</location>
        <topology evidence="1">Multi-pass membrane protein</topology>
    </subcellularLocation>
</comment>
<evidence type="ECO:0000256" key="7">
    <source>
        <dbReference type="ARBA" id="ARBA00023136"/>
    </source>
</evidence>
<keyword evidence="6 8" id="KW-1133">Transmembrane helix</keyword>
<name>A0A0B2BJA4_9ACTN</name>
<feature type="transmembrane region" description="Helical" evidence="8">
    <location>
        <begin position="380"/>
        <end position="406"/>
    </location>
</feature>
<dbReference type="NCBIfam" id="TIGR00711">
    <property type="entry name" value="efflux_EmrB"/>
    <property type="match status" value="1"/>
</dbReference>
<feature type="transmembrane region" description="Helical" evidence="8">
    <location>
        <begin position="222"/>
        <end position="240"/>
    </location>
</feature>
<evidence type="ECO:0000313" key="10">
    <source>
        <dbReference type="EMBL" id="PJJ57347.1"/>
    </source>
</evidence>
<organism evidence="10 11">
    <name type="scientific">Mumia flava</name>
    <dbReference type="NCBI Taxonomy" id="1348852"/>
    <lineage>
        <taxon>Bacteria</taxon>
        <taxon>Bacillati</taxon>
        <taxon>Actinomycetota</taxon>
        <taxon>Actinomycetes</taxon>
        <taxon>Propionibacteriales</taxon>
        <taxon>Nocardioidaceae</taxon>
        <taxon>Mumia</taxon>
    </lineage>
</organism>
<feature type="domain" description="Major facilitator superfamily (MFS) profile" evidence="9">
    <location>
        <begin position="35"/>
        <end position="479"/>
    </location>
</feature>
<evidence type="ECO:0000256" key="5">
    <source>
        <dbReference type="ARBA" id="ARBA00022692"/>
    </source>
</evidence>
<dbReference type="GO" id="GO:0005886">
    <property type="term" value="C:plasma membrane"/>
    <property type="evidence" value="ECO:0007669"/>
    <property type="project" value="UniProtKB-SubCell"/>
</dbReference>
<dbReference type="PANTHER" id="PTHR42718">
    <property type="entry name" value="MAJOR FACILITATOR SUPERFAMILY MULTIDRUG TRANSPORTER MFSC"/>
    <property type="match status" value="1"/>
</dbReference>
<dbReference type="PRINTS" id="PR01036">
    <property type="entry name" value="TCRTETB"/>
</dbReference>
<dbReference type="PANTHER" id="PTHR42718:SF9">
    <property type="entry name" value="MAJOR FACILITATOR SUPERFAMILY MULTIDRUG TRANSPORTER MFSC"/>
    <property type="match status" value="1"/>
</dbReference>
<evidence type="ECO:0000256" key="2">
    <source>
        <dbReference type="ARBA" id="ARBA00008537"/>
    </source>
</evidence>
<feature type="transmembrane region" description="Helical" evidence="8">
    <location>
        <begin position="126"/>
        <end position="147"/>
    </location>
</feature>
<evidence type="ECO:0000256" key="6">
    <source>
        <dbReference type="ARBA" id="ARBA00022989"/>
    </source>
</evidence>
<feature type="transmembrane region" description="Helical" evidence="8">
    <location>
        <begin position="35"/>
        <end position="57"/>
    </location>
</feature>
<evidence type="ECO:0000313" key="11">
    <source>
        <dbReference type="Proteomes" id="UP000230842"/>
    </source>
</evidence>
<dbReference type="Pfam" id="PF07690">
    <property type="entry name" value="MFS_1"/>
    <property type="match status" value="1"/>
</dbReference>
<feature type="transmembrane region" description="Helical" evidence="8">
    <location>
        <begin position="455"/>
        <end position="474"/>
    </location>
</feature>
<dbReference type="EMBL" id="PGEZ01000001">
    <property type="protein sequence ID" value="PJJ57347.1"/>
    <property type="molecule type" value="Genomic_DNA"/>
</dbReference>
<dbReference type="Proteomes" id="UP000230842">
    <property type="component" value="Unassembled WGS sequence"/>
</dbReference>
<feature type="transmembrane region" description="Helical" evidence="8">
    <location>
        <begin position="292"/>
        <end position="314"/>
    </location>
</feature>
<dbReference type="InterPro" id="IPR011701">
    <property type="entry name" value="MFS"/>
</dbReference>
<dbReference type="AlphaFoldDB" id="A0A0B2BJA4"/>
<comment type="similarity">
    <text evidence="2">Belongs to the major facilitator superfamily. EmrB family.</text>
</comment>
<evidence type="ECO:0000256" key="1">
    <source>
        <dbReference type="ARBA" id="ARBA00004651"/>
    </source>
</evidence>
<dbReference type="OrthoDB" id="9812221at2"/>
<dbReference type="PROSITE" id="PS50850">
    <property type="entry name" value="MFS"/>
    <property type="match status" value="1"/>
</dbReference>
<feature type="transmembrane region" description="Helical" evidence="8">
    <location>
        <begin position="252"/>
        <end position="271"/>
    </location>
</feature>
<feature type="transmembrane region" description="Helical" evidence="8">
    <location>
        <begin position="101"/>
        <end position="120"/>
    </location>
</feature>
<feature type="transmembrane region" description="Helical" evidence="8">
    <location>
        <begin position="355"/>
        <end position="374"/>
    </location>
</feature>
<dbReference type="SUPFAM" id="SSF103473">
    <property type="entry name" value="MFS general substrate transporter"/>
    <property type="match status" value="1"/>
</dbReference>